<comment type="caution">
    <text evidence="2">The sequence shown here is derived from an EMBL/GenBank/DDBJ whole genome shotgun (WGS) entry which is preliminary data.</text>
</comment>
<dbReference type="AlphaFoldDB" id="A0A0F9TAX3"/>
<reference evidence="2" key="1">
    <citation type="journal article" date="2015" name="Nature">
        <title>Complex archaea that bridge the gap between prokaryotes and eukaryotes.</title>
        <authorList>
            <person name="Spang A."/>
            <person name="Saw J.H."/>
            <person name="Jorgensen S.L."/>
            <person name="Zaremba-Niedzwiedzka K."/>
            <person name="Martijn J."/>
            <person name="Lind A.E."/>
            <person name="van Eijk R."/>
            <person name="Schleper C."/>
            <person name="Guy L."/>
            <person name="Ettema T.J."/>
        </authorList>
    </citation>
    <scope>NUCLEOTIDE SEQUENCE</scope>
</reference>
<proteinExistence type="predicted"/>
<sequence length="292" mass="33852">METFILGEGGGRTEEEFTEKLTNARALINYLEEKGINARRSRIGRYTEFYDRYLSQKCSEQEVRDHLLFVMREMDEWSWIYRGLTIKEPDGFLELLKIAIGGPEYAKEETENTRPRNIQLELRVASYFLQAGYEVSFAGVEDLLVKIGRYRVFIECKRIGSAKQIRKRAKEAVRQLKRRYAGARGQSYGLAVLDVSRVIHPLQGIAMGVNETVARDGLRAQLVKLDRDYDTSDIFSKDRRLIAVWHQAIAPTIHEAENDIATRFSSLYSIYGREGQKKWDLFQQMKMAFEVV</sequence>
<evidence type="ECO:0000256" key="1">
    <source>
        <dbReference type="SAM" id="Coils"/>
    </source>
</evidence>
<organism evidence="2">
    <name type="scientific">marine sediment metagenome</name>
    <dbReference type="NCBI Taxonomy" id="412755"/>
    <lineage>
        <taxon>unclassified sequences</taxon>
        <taxon>metagenomes</taxon>
        <taxon>ecological metagenomes</taxon>
    </lineage>
</organism>
<feature type="coiled-coil region" evidence="1">
    <location>
        <begin position="159"/>
        <end position="186"/>
    </location>
</feature>
<evidence type="ECO:0000313" key="2">
    <source>
        <dbReference type="EMBL" id="KKN38683.1"/>
    </source>
</evidence>
<name>A0A0F9TAX3_9ZZZZ</name>
<protein>
    <submittedName>
        <fullName evidence="2">Uncharacterized protein</fullName>
    </submittedName>
</protein>
<keyword evidence="1" id="KW-0175">Coiled coil</keyword>
<dbReference type="EMBL" id="LAZR01001811">
    <property type="protein sequence ID" value="KKN38683.1"/>
    <property type="molecule type" value="Genomic_DNA"/>
</dbReference>
<gene>
    <name evidence="2" type="ORF">LCGC14_0751080</name>
</gene>
<accession>A0A0F9TAX3</accession>